<sequence>MCQNPQFIAIKPVLGSTSDDIQIHHLFHDYSVRIWGANLESMRSYYFDFVDPLTSYPVNLPPDWKIFEAEGTFSSFGFGWMVTPLQPGMSPPRIGMEVKSMEASLGLRPEQIIPGQEKYIQREGTRLLMISPSGEEASFQLPIRQSIYIEAGQALVYPGMSFPTLLYAGPTHKVLHKAHSEVQ</sequence>
<dbReference type="OrthoDB" id="2687868at2759"/>
<gene>
    <name evidence="1" type="ORF">AZE42_12308</name>
</gene>
<dbReference type="AlphaFoldDB" id="A0A1J8PUT9"/>
<evidence type="ECO:0000313" key="1">
    <source>
        <dbReference type="EMBL" id="OJA12669.1"/>
    </source>
</evidence>
<name>A0A1J8PUT9_9AGAM</name>
<keyword evidence="2" id="KW-1185">Reference proteome</keyword>
<comment type="caution">
    <text evidence="1">The sequence shown here is derived from an EMBL/GenBank/DDBJ whole genome shotgun (WGS) entry which is preliminary data.</text>
</comment>
<accession>A0A1J8PUT9</accession>
<dbReference type="Proteomes" id="UP000183567">
    <property type="component" value="Unassembled WGS sequence"/>
</dbReference>
<proteinExistence type="predicted"/>
<protein>
    <submittedName>
        <fullName evidence="1">Uncharacterized protein</fullName>
    </submittedName>
</protein>
<reference evidence="1 2" key="1">
    <citation type="submission" date="2016-03" db="EMBL/GenBank/DDBJ databases">
        <title>Comparative genomics of the ectomycorrhizal sister species Rhizopogon vinicolor and Rhizopogon vesiculosus (Basidiomycota: Boletales) reveals a divergence of the mating type B locus.</title>
        <authorList>
            <person name="Mujic A.B."/>
            <person name="Kuo A."/>
            <person name="Tritt A."/>
            <person name="Lipzen A."/>
            <person name="Chen C."/>
            <person name="Johnson J."/>
            <person name="Sharma A."/>
            <person name="Barry K."/>
            <person name="Grigoriev I.V."/>
            <person name="Spatafora J.W."/>
        </authorList>
    </citation>
    <scope>NUCLEOTIDE SEQUENCE [LARGE SCALE GENOMIC DNA]</scope>
    <source>
        <strain evidence="1 2">AM-OR11-056</strain>
    </source>
</reference>
<organism evidence="1 2">
    <name type="scientific">Rhizopogon vesiculosus</name>
    <dbReference type="NCBI Taxonomy" id="180088"/>
    <lineage>
        <taxon>Eukaryota</taxon>
        <taxon>Fungi</taxon>
        <taxon>Dikarya</taxon>
        <taxon>Basidiomycota</taxon>
        <taxon>Agaricomycotina</taxon>
        <taxon>Agaricomycetes</taxon>
        <taxon>Agaricomycetidae</taxon>
        <taxon>Boletales</taxon>
        <taxon>Suillineae</taxon>
        <taxon>Rhizopogonaceae</taxon>
        <taxon>Rhizopogon</taxon>
    </lineage>
</organism>
<dbReference type="EMBL" id="LVVM01004539">
    <property type="protein sequence ID" value="OJA12669.1"/>
    <property type="molecule type" value="Genomic_DNA"/>
</dbReference>
<evidence type="ECO:0000313" key="2">
    <source>
        <dbReference type="Proteomes" id="UP000183567"/>
    </source>
</evidence>